<accession>A0ACD0NXU2</accession>
<protein>
    <submittedName>
        <fullName evidence="1">Uncharacterized protein</fullName>
    </submittedName>
</protein>
<proteinExistence type="predicted"/>
<dbReference type="EMBL" id="KZ819912">
    <property type="protein sequence ID" value="PWN50639.1"/>
    <property type="molecule type" value="Genomic_DNA"/>
</dbReference>
<evidence type="ECO:0000313" key="2">
    <source>
        <dbReference type="Proteomes" id="UP000245626"/>
    </source>
</evidence>
<keyword evidence="2" id="KW-1185">Reference proteome</keyword>
<organism evidence="1 2">
    <name type="scientific">Violaceomyces palustris</name>
    <dbReference type="NCBI Taxonomy" id="1673888"/>
    <lineage>
        <taxon>Eukaryota</taxon>
        <taxon>Fungi</taxon>
        <taxon>Dikarya</taxon>
        <taxon>Basidiomycota</taxon>
        <taxon>Ustilaginomycotina</taxon>
        <taxon>Ustilaginomycetes</taxon>
        <taxon>Violaceomycetales</taxon>
        <taxon>Violaceomycetaceae</taxon>
        <taxon>Violaceomyces</taxon>
    </lineage>
</organism>
<gene>
    <name evidence="1" type="ORF">IE53DRAFT_85866</name>
</gene>
<dbReference type="Proteomes" id="UP000245626">
    <property type="component" value="Unassembled WGS sequence"/>
</dbReference>
<evidence type="ECO:0000313" key="1">
    <source>
        <dbReference type="EMBL" id="PWN50639.1"/>
    </source>
</evidence>
<name>A0ACD0NXU2_9BASI</name>
<sequence>MKCINATFSSTFAALSGVQVFGSPQSLGTSPPSFSVTTTRHKESKTCQSVVSPDSVFQPVPISANAKFESVSVGIDEIVSPLEELKSDIVQDGFRNQEVLSNRIFYGINSLYISLTSCSDLEDDQIRILSNRLRPLKEFSKWCLRNMAMENPPETISLEKEQQDFMTTWLTDMAYTFHDLALVSETCIKYSERTDQNAVATVFEDTSTNMLITAQSFSQAHKYPESSLANRLDH</sequence>
<reference evidence="1 2" key="1">
    <citation type="journal article" date="2018" name="Mol. Biol. Evol.">
        <title>Broad Genomic Sampling Reveals a Smut Pathogenic Ancestry of the Fungal Clade Ustilaginomycotina.</title>
        <authorList>
            <person name="Kijpornyongpan T."/>
            <person name="Mondo S.J."/>
            <person name="Barry K."/>
            <person name="Sandor L."/>
            <person name="Lee J."/>
            <person name="Lipzen A."/>
            <person name="Pangilinan J."/>
            <person name="LaButti K."/>
            <person name="Hainaut M."/>
            <person name="Henrissat B."/>
            <person name="Grigoriev I.V."/>
            <person name="Spatafora J.W."/>
            <person name="Aime M.C."/>
        </authorList>
    </citation>
    <scope>NUCLEOTIDE SEQUENCE [LARGE SCALE GENOMIC DNA]</scope>
    <source>
        <strain evidence="1 2">SA 807</strain>
    </source>
</reference>